<proteinExistence type="predicted"/>
<dbReference type="STRING" id="1642818.AWE51_09095"/>
<dbReference type="PANTHER" id="PTHR33164:SF43">
    <property type="entry name" value="HTH-TYPE TRANSCRIPTIONAL REPRESSOR YETL"/>
    <property type="match status" value="1"/>
</dbReference>
<dbReference type="Proteomes" id="UP000076715">
    <property type="component" value="Unassembled WGS sequence"/>
</dbReference>
<dbReference type="InterPro" id="IPR039422">
    <property type="entry name" value="MarR/SlyA-like"/>
</dbReference>
<feature type="domain" description="HTH marR-type" evidence="1">
    <location>
        <begin position="56"/>
        <end position="189"/>
    </location>
</feature>
<dbReference type="InterPro" id="IPR000835">
    <property type="entry name" value="HTH_MarR-typ"/>
</dbReference>
<sequence>MKIYELIKQLINLTGEFVTNRLDRDITIKSFSSWLSKYLDETIATEEYEITGHSIEAEIAAYIGRMSRYSNVYIKSALIDLPFATDMDFAFTAILHRSGSIGKTELIRKMAYDKSSGMEVIKRLLKNEIIEQFPNPDDKRSKLLRLTINGEENVIKAYSEAHKAAKMVSGTLTTTEQITLLKTLKKLDDFHFPIYLEEEKDLNLIIKKYANQ</sequence>
<evidence type="ECO:0000313" key="2">
    <source>
        <dbReference type="EMBL" id="KZS39795.1"/>
    </source>
</evidence>
<evidence type="ECO:0000313" key="3">
    <source>
        <dbReference type="Proteomes" id="UP000076715"/>
    </source>
</evidence>
<dbReference type="Pfam" id="PF01047">
    <property type="entry name" value="MarR"/>
    <property type="match status" value="1"/>
</dbReference>
<dbReference type="GO" id="GO:0006950">
    <property type="term" value="P:response to stress"/>
    <property type="evidence" value="ECO:0007669"/>
    <property type="project" value="TreeGrafter"/>
</dbReference>
<dbReference type="AlphaFoldDB" id="A0A162ZH80"/>
<dbReference type="InterPro" id="IPR036388">
    <property type="entry name" value="WH-like_DNA-bd_sf"/>
</dbReference>
<gene>
    <name evidence="2" type="ORF">AWE51_09095</name>
</gene>
<dbReference type="OrthoDB" id="961069at2"/>
<evidence type="ECO:0000259" key="1">
    <source>
        <dbReference type="PROSITE" id="PS50995"/>
    </source>
</evidence>
<dbReference type="GO" id="GO:0003700">
    <property type="term" value="F:DNA-binding transcription factor activity"/>
    <property type="evidence" value="ECO:0007669"/>
    <property type="project" value="InterPro"/>
</dbReference>
<dbReference type="SUPFAM" id="SSF46785">
    <property type="entry name" value="Winged helix' DNA-binding domain"/>
    <property type="match status" value="1"/>
</dbReference>
<comment type="caution">
    <text evidence="2">The sequence shown here is derived from an EMBL/GenBank/DDBJ whole genome shotgun (WGS) entry which is preliminary data.</text>
</comment>
<organism evidence="2 3">
    <name type="scientific">Aquimarina aggregata</name>
    <dbReference type="NCBI Taxonomy" id="1642818"/>
    <lineage>
        <taxon>Bacteria</taxon>
        <taxon>Pseudomonadati</taxon>
        <taxon>Bacteroidota</taxon>
        <taxon>Flavobacteriia</taxon>
        <taxon>Flavobacteriales</taxon>
        <taxon>Flavobacteriaceae</taxon>
        <taxon>Aquimarina</taxon>
    </lineage>
</organism>
<protein>
    <recommendedName>
        <fullName evidence="1">HTH marR-type domain-containing protein</fullName>
    </recommendedName>
</protein>
<dbReference type="SMART" id="SM00347">
    <property type="entry name" value="HTH_MARR"/>
    <property type="match status" value="1"/>
</dbReference>
<keyword evidence="3" id="KW-1185">Reference proteome</keyword>
<dbReference type="InterPro" id="IPR036390">
    <property type="entry name" value="WH_DNA-bd_sf"/>
</dbReference>
<dbReference type="RefSeq" id="WP_066315651.1">
    <property type="nucleotide sequence ID" value="NZ_LQRT01000024.1"/>
</dbReference>
<dbReference type="PANTHER" id="PTHR33164">
    <property type="entry name" value="TRANSCRIPTIONAL REGULATOR, MARR FAMILY"/>
    <property type="match status" value="1"/>
</dbReference>
<accession>A0A162ZH80</accession>
<reference evidence="2 3" key="1">
    <citation type="submission" date="2016-01" db="EMBL/GenBank/DDBJ databases">
        <title>The draft genome sequence of Aquimarina sp. RZW4-3-2.</title>
        <authorList>
            <person name="Wang Y."/>
        </authorList>
    </citation>
    <scope>NUCLEOTIDE SEQUENCE [LARGE SCALE GENOMIC DNA]</scope>
    <source>
        <strain evidence="2 3">RZW4-3-2</strain>
    </source>
</reference>
<name>A0A162ZH80_9FLAO</name>
<dbReference type="EMBL" id="LQRT01000024">
    <property type="protein sequence ID" value="KZS39795.1"/>
    <property type="molecule type" value="Genomic_DNA"/>
</dbReference>
<dbReference type="Gene3D" id="1.10.10.10">
    <property type="entry name" value="Winged helix-like DNA-binding domain superfamily/Winged helix DNA-binding domain"/>
    <property type="match status" value="1"/>
</dbReference>
<dbReference type="PROSITE" id="PS50995">
    <property type="entry name" value="HTH_MARR_2"/>
    <property type="match status" value="1"/>
</dbReference>